<name>A0AAX6DRI8_IRIPA</name>
<evidence type="ECO:0000313" key="1">
    <source>
        <dbReference type="EMBL" id="KAJ6794432.1"/>
    </source>
</evidence>
<reference evidence="1" key="1">
    <citation type="journal article" date="2023" name="GigaByte">
        <title>Genome assembly of the bearded iris, Iris pallida Lam.</title>
        <authorList>
            <person name="Bruccoleri R.E."/>
            <person name="Oakeley E.J."/>
            <person name="Faust A.M.E."/>
            <person name="Altorfer M."/>
            <person name="Dessus-Babus S."/>
            <person name="Burckhardt D."/>
            <person name="Oertli M."/>
            <person name="Naumann U."/>
            <person name="Petersen F."/>
            <person name="Wong J."/>
        </authorList>
    </citation>
    <scope>NUCLEOTIDE SEQUENCE</scope>
    <source>
        <strain evidence="1">GSM-AAB239-AS_SAM_17_03QT</strain>
    </source>
</reference>
<reference evidence="1" key="2">
    <citation type="submission" date="2023-04" db="EMBL/GenBank/DDBJ databases">
        <authorList>
            <person name="Bruccoleri R.E."/>
            <person name="Oakeley E.J."/>
            <person name="Faust A.-M."/>
            <person name="Dessus-Babus S."/>
            <person name="Altorfer M."/>
            <person name="Burckhardt D."/>
            <person name="Oertli M."/>
            <person name="Naumann U."/>
            <person name="Petersen F."/>
            <person name="Wong J."/>
        </authorList>
    </citation>
    <scope>NUCLEOTIDE SEQUENCE</scope>
    <source>
        <strain evidence="1">GSM-AAB239-AS_SAM_17_03QT</strain>
        <tissue evidence="1">Leaf</tissue>
    </source>
</reference>
<evidence type="ECO:0000313" key="2">
    <source>
        <dbReference type="Proteomes" id="UP001140949"/>
    </source>
</evidence>
<dbReference type="Proteomes" id="UP001140949">
    <property type="component" value="Unassembled WGS sequence"/>
</dbReference>
<comment type="caution">
    <text evidence="1">The sequence shown here is derived from an EMBL/GenBank/DDBJ whole genome shotgun (WGS) entry which is preliminary data.</text>
</comment>
<protein>
    <submittedName>
        <fullName evidence="1">Leucine-rich repeat extensin-like protein 7</fullName>
    </submittedName>
</protein>
<gene>
    <name evidence="1" type="ORF">M6B38_232540</name>
</gene>
<accession>A0AAX6DRI8</accession>
<dbReference type="EMBL" id="JANAVB010042419">
    <property type="protein sequence ID" value="KAJ6794432.1"/>
    <property type="molecule type" value="Genomic_DNA"/>
</dbReference>
<proteinExistence type="predicted"/>
<keyword evidence="2" id="KW-1185">Reference proteome</keyword>
<dbReference type="AlphaFoldDB" id="A0AAX6DRI8"/>
<organism evidence="1 2">
    <name type="scientific">Iris pallida</name>
    <name type="common">Sweet iris</name>
    <dbReference type="NCBI Taxonomy" id="29817"/>
    <lineage>
        <taxon>Eukaryota</taxon>
        <taxon>Viridiplantae</taxon>
        <taxon>Streptophyta</taxon>
        <taxon>Embryophyta</taxon>
        <taxon>Tracheophyta</taxon>
        <taxon>Spermatophyta</taxon>
        <taxon>Magnoliopsida</taxon>
        <taxon>Liliopsida</taxon>
        <taxon>Asparagales</taxon>
        <taxon>Iridaceae</taxon>
        <taxon>Iridoideae</taxon>
        <taxon>Irideae</taxon>
        <taxon>Iris</taxon>
    </lineage>
</organism>
<sequence length="78" mass="8257">MLAGMDEVVVARKVIEQGAGDGGDGGVDFDWSMVSGLRRGKRKTVDGSQRGWVSPIPRMGAATIMVVDKGYVAFLGWG</sequence>